<reference evidence="2" key="1">
    <citation type="submission" date="2018-05" db="EMBL/GenBank/DDBJ databases">
        <authorList>
            <person name="Lanie J.A."/>
            <person name="Ng W.-L."/>
            <person name="Kazmierczak K.M."/>
            <person name="Andrzejewski T.M."/>
            <person name="Davidsen T.M."/>
            <person name="Wayne K.J."/>
            <person name="Tettelin H."/>
            <person name="Glass J.I."/>
            <person name="Rusch D."/>
            <person name="Podicherti R."/>
            <person name="Tsui H.-C.T."/>
            <person name="Winkler M.E."/>
        </authorList>
    </citation>
    <scope>NUCLEOTIDE SEQUENCE</scope>
</reference>
<feature type="non-terminal residue" evidence="2">
    <location>
        <position position="49"/>
    </location>
</feature>
<gene>
    <name evidence="2" type="ORF">METZ01_LOCUS332432</name>
</gene>
<sequence length="49" mass="5496">KAFTSSAFPSPSCPRARQGFARKSQPPTHARIWNSPSPSSPKQRPRWAF</sequence>
<dbReference type="EMBL" id="UINC01111394">
    <property type="protein sequence ID" value="SVC79578.1"/>
    <property type="molecule type" value="Genomic_DNA"/>
</dbReference>
<protein>
    <submittedName>
        <fullName evidence="2">Uncharacterized protein</fullName>
    </submittedName>
</protein>
<feature type="non-terminal residue" evidence="2">
    <location>
        <position position="1"/>
    </location>
</feature>
<evidence type="ECO:0000256" key="1">
    <source>
        <dbReference type="SAM" id="MobiDB-lite"/>
    </source>
</evidence>
<evidence type="ECO:0000313" key="2">
    <source>
        <dbReference type="EMBL" id="SVC79578.1"/>
    </source>
</evidence>
<dbReference type="AlphaFoldDB" id="A0A382Q3Q7"/>
<feature type="region of interest" description="Disordered" evidence="1">
    <location>
        <begin position="1"/>
        <end position="49"/>
    </location>
</feature>
<proteinExistence type="predicted"/>
<organism evidence="2">
    <name type="scientific">marine metagenome</name>
    <dbReference type="NCBI Taxonomy" id="408172"/>
    <lineage>
        <taxon>unclassified sequences</taxon>
        <taxon>metagenomes</taxon>
        <taxon>ecological metagenomes</taxon>
    </lineage>
</organism>
<name>A0A382Q3Q7_9ZZZZ</name>
<accession>A0A382Q3Q7</accession>